<dbReference type="AlphaFoldDB" id="A0A834CG40"/>
<keyword evidence="3" id="KW-0963">Cytoplasm</keyword>
<dbReference type="InterPro" id="IPR020635">
    <property type="entry name" value="Tyr_kinase_cat_dom"/>
</dbReference>
<dbReference type="SMART" id="SM00219">
    <property type="entry name" value="TyrKc"/>
    <property type="match status" value="1"/>
</dbReference>
<dbReference type="InterPro" id="IPR036860">
    <property type="entry name" value="SH2_dom_sf"/>
</dbReference>
<evidence type="ECO:0000256" key="10">
    <source>
        <dbReference type="ARBA" id="ARBA00022999"/>
    </source>
</evidence>
<protein>
    <recommendedName>
        <fullName evidence="16">Tyrosine-protein kinase</fullName>
        <ecNumber evidence="16">2.7.10.2</ecNumber>
    </recommendedName>
</protein>
<keyword evidence="6" id="KW-0519">Myristate</keyword>
<comment type="caution">
    <text evidence="21">The sequence shown here is derived from an EMBL/GenBank/DDBJ whole genome shotgun (WGS) entry which is preliminary data.</text>
</comment>
<evidence type="ECO:0000256" key="12">
    <source>
        <dbReference type="ARBA" id="ARBA00023288"/>
    </source>
</evidence>
<dbReference type="SUPFAM" id="SSF55550">
    <property type="entry name" value="SH2 domain"/>
    <property type="match status" value="1"/>
</dbReference>
<dbReference type="PRINTS" id="PR00452">
    <property type="entry name" value="SH3DOMAIN"/>
</dbReference>
<dbReference type="FunFam" id="1.10.510.10:FF:000399">
    <property type="entry name" value="Tyrosine-protein kinase"/>
    <property type="match status" value="1"/>
</dbReference>
<keyword evidence="10 13" id="KW-0727">SH2 domain</keyword>
<evidence type="ECO:0000256" key="2">
    <source>
        <dbReference type="ARBA" id="ARBA00022443"/>
    </source>
</evidence>
<feature type="domain" description="SH2" evidence="18">
    <location>
        <begin position="133"/>
        <end position="225"/>
    </location>
</feature>
<evidence type="ECO:0000256" key="8">
    <source>
        <dbReference type="ARBA" id="ARBA00022777"/>
    </source>
</evidence>
<comment type="catalytic activity">
    <reaction evidence="16">
        <text>L-tyrosyl-[protein] + ATP = O-phospho-L-tyrosyl-[protein] + ADP + H(+)</text>
        <dbReference type="Rhea" id="RHEA:10596"/>
        <dbReference type="Rhea" id="RHEA-COMP:10136"/>
        <dbReference type="Rhea" id="RHEA-COMP:20101"/>
        <dbReference type="ChEBI" id="CHEBI:15378"/>
        <dbReference type="ChEBI" id="CHEBI:30616"/>
        <dbReference type="ChEBI" id="CHEBI:46858"/>
        <dbReference type="ChEBI" id="CHEBI:61978"/>
        <dbReference type="ChEBI" id="CHEBI:456216"/>
        <dbReference type="EC" id="2.7.10.2"/>
    </reaction>
</comment>
<accession>A0A834CG40</accession>
<evidence type="ECO:0000256" key="4">
    <source>
        <dbReference type="ARBA" id="ARBA00022553"/>
    </source>
</evidence>
<evidence type="ECO:0000256" key="1">
    <source>
        <dbReference type="ARBA" id="ARBA00004496"/>
    </source>
</evidence>
<keyword evidence="2 14" id="KW-0728">SH3 domain</keyword>
<feature type="region of interest" description="Disordered" evidence="17">
    <location>
        <begin position="25"/>
        <end position="59"/>
    </location>
</feature>
<dbReference type="InterPro" id="IPR050198">
    <property type="entry name" value="Non-receptor_tyrosine_kinases"/>
</dbReference>
<dbReference type="PRINTS" id="PR00109">
    <property type="entry name" value="TYRKINASE"/>
</dbReference>
<evidence type="ECO:0000259" key="18">
    <source>
        <dbReference type="PROSITE" id="PS50001"/>
    </source>
</evidence>
<dbReference type="InterPro" id="IPR000980">
    <property type="entry name" value="SH2"/>
</dbReference>
<evidence type="ECO:0000313" key="22">
    <source>
        <dbReference type="Proteomes" id="UP000646548"/>
    </source>
</evidence>
<dbReference type="EMBL" id="WKFB01000205">
    <property type="protein sequence ID" value="KAF6731872.1"/>
    <property type="molecule type" value="Genomic_DNA"/>
</dbReference>
<dbReference type="FunFam" id="2.30.30.40:FF:000229">
    <property type="entry name" value="Tyrosine-protein kinase"/>
    <property type="match status" value="1"/>
</dbReference>
<keyword evidence="8 16" id="KW-0418">Kinase</keyword>
<dbReference type="GO" id="GO:0004715">
    <property type="term" value="F:non-membrane spanning protein tyrosine kinase activity"/>
    <property type="evidence" value="ECO:0007669"/>
    <property type="project" value="UniProtKB-EC"/>
</dbReference>
<dbReference type="EC" id="2.7.10.2" evidence="16"/>
<dbReference type="Gene3D" id="1.10.510.10">
    <property type="entry name" value="Transferase(Phosphotransferase) domain 1"/>
    <property type="match status" value="1"/>
</dbReference>
<evidence type="ECO:0000256" key="5">
    <source>
        <dbReference type="ARBA" id="ARBA00022679"/>
    </source>
</evidence>
<dbReference type="CDD" id="cd11847">
    <property type="entry name" value="SH3_Brk"/>
    <property type="match status" value="1"/>
</dbReference>
<sequence>MGECLRRAFPCLGCLWDRIYKKKEDPPQLEPRDKERHQEEEEEEAPEHVPMERLPPARGESAAESAIYTALWSFESRHEEELSFQEGDLFQVLNRSGDWWTARRIDRTGIVLEEGIVPYNYLAQTESLHVQPWYYGVMSRYQAQSHLGSPENEEGAFLIRQSEKDHIGYVLSVKSSSRVKHFKIYEKNETCFYVEHKHTFTSLMELVRYYSTNSLIDTGQLGNPCKRKKPIIHDLNHFTVSEWVLPKAEFTLEEPLGHGCFADVYRGRWKNQINVAIKVLKNDSDISHREFYREVDILKGLRHRHLLSLFAVCTEDTPYYIITELMTRGSLLHFLRGEDGKRLDVSSLIDIAAQVADGMSFLEKRNSIHRDLAARNVLVAEDYICKVADFGLARIIKEPIYISEEKKIPYKWCAPEAITHGMFSTKSDVWSFGVLLYEIITLGGNPYPGFSSSQVCEQVSRGYRMPRPPKCPMSLYEIMMKCWSLEPEDRPDFKTLQSQLDSGFYEMA</sequence>
<evidence type="ECO:0000256" key="16">
    <source>
        <dbReference type="RuleBase" id="RU362096"/>
    </source>
</evidence>
<dbReference type="SMART" id="SM00326">
    <property type="entry name" value="SH3"/>
    <property type="match status" value="1"/>
</dbReference>
<dbReference type="Gene3D" id="3.30.505.10">
    <property type="entry name" value="SH2 domain"/>
    <property type="match status" value="1"/>
</dbReference>
<dbReference type="Gene3D" id="2.30.30.40">
    <property type="entry name" value="SH3 Domains"/>
    <property type="match status" value="1"/>
</dbReference>
<comment type="similarity">
    <text evidence="16">Belongs to the protein kinase superfamily. Tyr protein kinase family.</text>
</comment>
<keyword evidence="7 15" id="KW-0547">Nucleotide-binding</keyword>
<dbReference type="GO" id="GO:0005524">
    <property type="term" value="F:ATP binding"/>
    <property type="evidence" value="ECO:0007669"/>
    <property type="project" value="UniProtKB-UniRule"/>
</dbReference>
<dbReference type="PROSITE" id="PS00107">
    <property type="entry name" value="PROTEIN_KINASE_ATP"/>
    <property type="match status" value="1"/>
</dbReference>
<gene>
    <name evidence="21" type="ORF">FQA47_012286</name>
</gene>
<evidence type="ECO:0000256" key="7">
    <source>
        <dbReference type="ARBA" id="ARBA00022741"/>
    </source>
</evidence>
<feature type="binding site" evidence="15">
    <location>
        <position position="278"/>
    </location>
    <ligand>
        <name>ATP</name>
        <dbReference type="ChEBI" id="CHEBI:30616"/>
    </ligand>
</feature>
<feature type="domain" description="Protein kinase" evidence="20">
    <location>
        <begin position="250"/>
        <end position="505"/>
    </location>
</feature>
<dbReference type="InterPro" id="IPR001245">
    <property type="entry name" value="Ser-Thr/Tyr_kinase_cat_dom"/>
</dbReference>
<dbReference type="Pfam" id="PF00017">
    <property type="entry name" value="SH2"/>
    <property type="match status" value="1"/>
</dbReference>
<dbReference type="InterPro" id="IPR036028">
    <property type="entry name" value="SH3-like_dom_sf"/>
</dbReference>
<dbReference type="Proteomes" id="UP000646548">
    <property type="component" value="Unassembled WGS sequence"/>
</dbReference>
<evidence type="ECO:0000256" key="6">
    <source>
        <dbReference type="ARBA" id="ARBA00022707"/>
    </source>
</evidence>
<dbReference type="PRINTS" id="PR00401">
    <property type="entry name" value="SH2DOMAIN"/>
</dbReference>
<dbReference type="SMART" id="SM00252">
    <property type="entry name" value="SH2"/>
    <property type="match status" value="1"/>
</dbReference>
<reference evidence="21" key="1">
    <citation type="journal article" name="BMC Genomics">
        <title>Long-read sequencing and de novo genome assembly of marine medaka (Oryzias melastigma).</title>
        <authorList>
            <person name="Liang P."/>
            <person name="Saqib H.S.A."/>
            <person name="Ni X."/>
            <person name="Shen Y."/>
        </authorList>
    </citation>
    <scope>NUCLEOTIDE SEQUENCE</scope>
    <source>
        <strain evidence="21">Bigg-433</strain>
    </source>
</reference>
<keyword evidence="9 15" id="KW-0067">ATP-binding</keyword>
<feature type="domain" description="SH3" evidence="19">
    <location>
        <begin position="63"/>
        <end position="127"/>
    </location>
</feature>
<keyword evidence="11 16" id="KW-0829">Tyrosine-protein kinase</keyword>
<dbReference type="PROSITE" id="PS50001">
    <property type="entry name" value="SH2"/>
    <property type="match status" value="1"/>
</dbReference>
<dbReference type="SUPFAM" id="SSF56112">
    <property type="entry name" value="Protein kinase-like (PK-like)"/>
    <property type="match status" value="1"/>
</dbReference>
<keyword evidence="5 16" id="KW-0808">Transferase</keyword>
<comment type="subcellular location">
    <subcellularLocation>
        <location evidence="1">Cytoplasm</location>
    </subcellularLocation>
</comment>
<evidence type="ECO:0000256" key="15">
    <source>
        <dbReference type="PROSITE-ProRule" id="PRU10141"/>
    </source>
</evidence>
<dbReference type="InterPro" id="IPR001452">
    <property type="entry name" value="SH3_domain"/>
</dbReference>
<evidence type="ECO:0000259" key="20">
    <source>
        <dbReference type="PROSITE" id="PS50011"/>
    </source>
</evidence>
<evidence type="ECO:0000256" key="11">
    <source>
        <dbReference type="ARBA" id="ARBA00023137"/>
    </source>
</evidence>
<keyword evidence="4" id="KW-0597">Phosphoprotein</keyword>
<dbReference type="PROSITE" id="PS50002">
    <property type="entry name" value="SH3"/>
    <property type="match status" value="1"/>
</dbReference>
<dbReference type="Pfam" id="PF07714">
    <property type="entry name" value="PK_Tyr_Ser-Thr"/>
    <property type="match status" value="1"/>
</dbReference>
<dbReference type="InterPro" id="IPR000719">
    <property type="entry name" value="Prot_kinase_dom"/>
</dbReference>
<feature type="compositionally biased region" description="Basic and acidic residues" evidence="17">
    <location>
        <begin position="25"/>
        <end position="39"/>
    </location>
</feature>
<evidence type="ECO:0000256" key="3">
    <source>
        <dbReference type="ARBA" id="ARBA00022490"/>
    </source>
</evidence>
<dbReference type="SUPFAM" id="SSF50044">
    <property type="entry name" value="SH3-domain"/>
    <property type="match status" value="1"/>
</dbReference>
<evidence type="ECO:0000313" key="21">
    <source>
        <dbReference type="EMBL" id="KAF6731872.1"/>
    </source>
</evidence>
<dbReference type="PROSITE" id="PS50011">
    <property type="entry name" value="PROTEIN_KINASE_DOM"/>
    <property type="match status" value="1"/>
</dbReference>
<evidence type="ECO:0000259" key="19">
    <source>
        <dbReference type="PROSITE" id="PS50002"/>
    </source>
</evidence>
<keyword evidence="12" id="KW-0449">Lipoprotein</keyword>
<evidence type="ECO:0000256" key="14">
    <source>
        <dbReference type="PROSITE-ProRule" id="PRU00192"/>
    </source>
</evidence>
<organism evidence="21 22">
    <name type="scientific">Oryzias melastigma</name>
    <name type="common">Marine medaka</name>
    <dbReference type="NCBI Taxonomy" id="30732"/>
    <lineage>
        <taxon>Eukaryota</taxon>
        <taxon>Metazoa</taxon>
        <taxon>Chordata</taxon>
        <taxon>Craniata</taxon>
        <taxon>Vertebrata</taxon>
        <taxon>Euteleostomi</taxon>
        <taxon>Actinopterygii</taxon>
        <taxon>Neopterygii</taxon>
        <taxon>Teleostei</taxon>
        <taxon>Neoteleostei</taxon>
        <taxon>Acanthomorphata</taxon>
        <taxon>Ovalentaria</taxon>
        <taxon>Atherinomorphae</taxon>
        <taxon>Beloniformes</taxon>
        <taxon>Adrianichthyidae</taxon>
        <taxon>Oryziinae</taxon>
        <taxon>Oryzias</taxon>
    </lineage>
</organism>
<proteinExistence type="inferred from homology"/>
<dbReference type="Pfam" id="PF00018">
    <property type="entry name" value="SH3_1"/>
    <property type="match status" value="1"/>
</dbReference>
<evidence type="ECO:0000256" key="9">
    <source>
        <dbReference type="ARBA" id="ARBA00022840"/>
    </source>
</evidence>
<dbReference type="InterPro" id="IPR017441">
    <property type="entry name" value="Protein_kinase_ATP_BS"/>
</dbReference>
<dbReference type="InterPro" id="IPR011009">
    <property type="entry name" value="Kinase-like_dom_sf"/>
</dbReference>
<dbReference type="GO" id="GO:0005737">
    <property type="term" value="C:cytoplasm"/>
    <property type="evidence" value="ECO:0007669"/>
    <property type="project" value="UniProtKB-SubCell"/>
</dbReference>
<evidence type="ECO:0000256" key="13">
    <source>
        <dbReference type="PROSITE-ProRule" id="PRU00191"/>
    </source>
</evidence>
<name>A0A834CG40_ORYME</name>
<dbReference type="PANTHER" id="PTHR24418">
    <property type="entry name" value="TYROSINE-PROTEIN KINASE"/>
    <property type="match status" value="1"/>
</dbReference>
<evidence type="ECO:0000256" key="17">
    <source>
        <dbReference type="SAM" id="MobiDB-lite"/>
    </source>
</evidence>